<keyword evidence="2" id="KW-1185">Reference proteome</keyword>
<dbReference type="RefSeq" id="WP_147440539.1">
    <property type="nucleotide sequence ID" value="NZ_CBCSGA010000009.1"/>
</dbReference>
<dbReference type="AlphaFoldDB" id="A0A3L9ZTD1"/>
<dbReference type="Proteomes" id="UP000280368">
    <property type="component" value="Unassembled WGS sequence"/>
</dbReference>
<dbReference type="OrthoDB" id="1417969at2"/>
<evidence type="ECO:0000313" key="1">
    <source>
        <dbReference type="EMBL" id="RMA76201.1"/>
    </source>
</evidence>
<organism evidence="1 2">
    <name type="scientific">Flavobacterium weaverense</name>
    <dbReference type="NCBI Taxonomy" id="271156"/>
    <lineage>
        <taxon>Bacteria</taxon>
        <taxon>Pseudomonadati</taxon>
        <taxon>Bacteroidota</taxon>
        <taxon>Flavobacteriia</taxon>
        <taxon>Flavobacteriales</taxon>
        <taxon>Flavobacteriaceae</taxon>
        <taxon>Flavobacterium</taxon>
    </lineage>
</organism>
<reference evidence="1 2" key="1">
    <citation type="submission" date="2018-10" db="EMBL/GenBank/DDBJ databases">
        <title>Genomic Encyclopedia of Archaeal and Bacterial Type Strains, Phase II (KMG-II): from individual species to whole genera.</title>
        <authorList>
            <person name="Goeker M."/>
        </authorList>
    </citation>
    <scope>NUCLEOTIDE SEQUENCE [LARGE SCALE GENOMIC DNA]</scope>
    <source>
        <strain evidence="1 2">DSM 19727</strain>
    </source>
</reference>
<sequence>MKRIIGLLIFTLCLNSCDDGDLIQEDISFDTVGVQQCASNSLLYKVKDSEALIFNATGINFPTETTTQTLNVSESNRLIYRFYNNKVTSATICDAIPPAIPVVTDQWSATGGKIIINTTAVKTVKDTDNSSKITGYNHNITFKNITFNKSDGKTQVYETFTFGDLVVSATALPLAFTKVLKQCPSTKQVYDKNSSEALILDIDPALIVNTATQLNAPRTGLISDMKNKLTYRLFSGLLTDDYFCNSVYPATPAIIEEWIAVPGVANTTGIIEVTTTIFGNGFKHTIVIKKGKLKKGNSDFLLGDNYIYGELLTTN</sequence>
<name>A0A3L9ZTD1_9FLAO</name>
<dbReference type="EMBL" id="REFH01000009">
    <property type="protein sequence ID" value="RMA76201.1"/>
    <property type="molecule type" value="Genomic_DNA"/>
</dbReference>
<protein>
    <submittedName>
        <fullName evidence="1">Uncharacterized protein</fullName>
    </submittedName>
</protein>
<accession>A0A3L9ZTD1</accession>
<proteinExistence type="predicted"/>
<comment type="caution">
    <text evidence="1">The sequence shown here is derived from an EMBL/GenBank/DDBJ whole genome shotgun (WGS) entry which is preliminary data.</text>
</comment>
<gene>
    <name evidence="1" type="ORF">BC961_1925</name>
</gene>
<evidence type="ECO:0000313" key="2">
    <source>
        <dbReference type="Proteomes" id="UP000280368"/>
    </source>
</evidence>